<reference evidence="4" key="1">
    <citation type="submission" date="2025-08" db="UniProtKB">
        <authorList>
            <consortium name="RefSeq"/>
        </authorList>
    </citation>
    <scope>IDENTIFICATION</scope>
    <source>
        <tissue evidence="4">Young leaves</tissue>
    </source>
</reference>
<dbReference type="RefSeq" id="XP_022926382.1">
    <property type="nucleotide sequence ID" value="XM_023070614.1"/>
</dbReference>
<evidence type="ECO:0000313" key="4">
    <source>
        <dbReference type="RefSeq" id="XP_022926382.1"/>
    </source>
</evidence>
<dbReference type="Gene3D" id="3.40.50.1110">
    <property type="entry name" value="SGNH hydrolase"/>
    <property type="match status" value="1"/>
</dbReference>
<accession>A0A6J1EEC9</accession>
<sequence length="370" mass="40777">MEIMGTRVKNAVLLLFIMGIGFCPPLMEGKEIAEVNVQQLRKLASKYNVTSLLVFGDSSVDPGNNNVLSTNVKSNFPPYGKDFFNARPTGRFCDGRLATDFIAEAMGFGETVPAFLDRTLKPIDLLHGVSFASASSGYDDLTANLSKVLSLPKQLEYFMHYKIHLSRLVGYDKAENIIRNAIVVLSMGTNDFLENYFLEPQRRKQFSLDQYQNFLVSSMSHNVEVMHRLGIRRLVVVGVPPLGCMPVVRTITNQITTCSTSFNRAAYAFNAKIKLKLAAMEAHLGLLTSFVDAYAIVQDAVDNPTAYGLRETAKGCCGTGLVEFGETCKGSTTCSDPQSYVFWDAVHPSQNMYKILAAKAIQSVAQDILS</sequence>
<organism evidence="3 4">
    <name type="scientific">Cucurbita moschata</name>
    <name type="common">Winter crookneck squash</name>
    <name type="synonym">Cucurbita pepo var. moschata</name>
    <dbReference type="NCBI Taxonomy" id="3662"/>
    <lineage>
        <taxon>Eukaryota</taxon>
        <taxon>Viridiplantae</taxon>
        <taxon>Streptophyta</taxon>
        <taxon>Embryophyta</taxon>
        <taxon>Tracheophyta</taxon>
        <taxon>Spermatophyta</taxon>
        <taxon>Magnoliopsida</taxon>
        <taxon>eudicotyledons</taxon>
        <taxon>Gunneridae</taxon>
        <taxon>Pentapetalae</taxon>
        <taxon>rosids</taxon>
        <taxon>fabids</taxon>
        <taxon>Cucurbitales</taxon>
        <taxon>Cucurbitaceae</taxon>
        <taxon>Cucurbiteae</taxon>
        <taxon>Cucurbita</taxon>
    </lineage>
</organism>
<dbReference type="PANTHER" id="PTHR45642:SF7">
    <property type="entry name" value="GDSL ESTERASE_LIPASE"/>
    <property type="match status" value="1"/>
</dbReference>
<evidence type="ECO:0000256" key="1">
    <source>
        <dbReference type="ARBA" id="ARBA00008668"/>
    </source>
</evidence>
<comment type="similarity">
    <text evidence="1">Belongs to the 'GDSL' lipolytic enzyme family.</text>
</comment>
<dbReference type="GO" id="GO:0016788">
    <property type="term" value="F:hydrolase activity, acting on ester bonds"/>
    <property type="evidence" value="ECO:0007669"/>
    <property type="project" value="InterPro"/>
</dbReference>
<dbReference type="Proteomes" id="UP000504609">
    <property type="component" value="Unplaced"/>
</dbReference>
<dbReference type="Pfam" id="PF00657">
    <property type="entry name" value="Lipase_GDSL"/>
    <property type="match status" value="1"/>
</dbReference>
<name>A0A6J1EEC9_CUCMO</name>
<gene>
    <name evidence="4" type="primary">LOC111433547</name>
</gene>
<proteinExistence type="inferred from homology"/>
<feature type="signal peptide" evidence="2">
    <location>
        <begin position="1"/>
        <end position="29"/>
    </location>
</feature>
<dbReference type="PANTHER" id="PTHR45642">
    <property type="entry name" value="GDSL ESTERASE/LIPASE EXL3"/>
    <property type="match status" value="1"/>
</dbReference>
<feature type="chain" id="PRO_5027020742" evidence="2">
    <location>
        <begin position="30"/>
        <end position="370"/>
    </location>
</feature>
<evidence type="ECO:0000313" key="3">
    <source>
        <dbReference type="Proteomes" id="UP000504609"/>
    </source>
</evidence>
<dbReference type="SUPFAM" id="SSF52266">
    <property type="entry name" value="SGNH hydrolase"/>
    <property type="match status" value="1"/>
</dbReference>
<dbReference type="InterPro" id="IPR036514">
    <property type="entry name" value="SGNH_hydro_sf"/>
</dbReference>
<dbReference type="InterPro" id="IPR001087">
    <property type="entry name" value="GDSL"/>
</dbReference>
<dbReference type="GeneID" id="111433547"/>
<protein>
    <submittedName>
        <fullName evidence="4">GDSL esterase/lipase At5g45950</fullName>
    </submittedName>
</protein>
<evidence type="ECO:0000256" key="2">
    <source>
        <dbReference type="SAM" id="SignalP"/>
    </source>
</evidence>
<keyword evidence="3" id="KW-1185">Reference proteome</keyword>
<dbReference type="CDD" id="cd01837">
    <property type="entry name" value="SGNH_plant_lipase_like"/>
    <property type="match status" value="1"/>
</dbReference>
<dbReference type="AlphaFoldDB" id="A0A6J1EEC9"/>
<dbReference type="InterPro" id="IPR035669">
    <property type="entry name" value="SGNH_plant_lipase-like"/>
</dbReference>
<dbReference type="InterPro" id="IPR050592">
    <property type="entry name" value="GDSL_lipolytic_enzyme"/>
</dbReference>
<keyword evidence="2" id="KW-0732">Signal</keyword>
<dbReference type="KEGG" id="cmos:111433547"/>